<proteinExistence type="predicted"/>
<protein>
    <submittedName>
        <fullName evidence="2">Uncharacterized protein</fullName>
    </submittedName>
</protein>
<name>A0A430M5W4_9HYPO</name>
<evidence type="ECO:0000256" key="1">
    <source>
        <dbReference type="SAM" id="Phobius"/>
    </source>
</evidence>
<dbReference type="EMBL" id="MIKF01000016">
    <property type="protein sequence ID" value="RTE83386.1"/>
    <property type="molecule type" value="Genomic_DNA"/>
</dbReference>
<dbReference type="Proteomes" id="UP000287124">
    <property type="component" value="Unassembled WGS sequence"/>
</dbReference>
<keyword evidence="1" id="KW-0472">Membrane</keyword>
<sequence>MLRTAYERDGPKHVGDFRNSLAATPGSGEKISHSPSCTSEATAASIRLWPSSLPKACSRPPASSILIVVDGRTARLFAGYRSAAIIIIIILIAPHGAFWKLVLMLVSESWLRVSSGDVVAISEV</sequence>
<keyword evidence="1" id="KW-0812">Transmembrane</keyword>
<evidence type="ECO:0000313" key="2">
    <source>
        <dbReference type="EMBL" id="RTE83386.1"/>
    </source>
</evidence>
<feature type="transmembrane region" description="Helical" evidence="1">
    <location>
        <begin position="82"/>
        <end position="106"/>
    </location>
</feature>
<accession>A0A430M5W4</accession>
<evidence type="ECO:0000313" key="3">
    <source>
        <dbReference type="Proteomes" id="UP000287124"/>
    </source>
</evidence>
<comment type="caution">
    <text evidence="2">The sequence shown here is derived from an EMBL/GenBank/DDBJ whole genome shotgun (WGS) entry which is preliminary data.</text>
</comment>
<keyword evidence="3" id="KW-1185">Reference proteome</keyword>
<organism evidence="2 3">
    <name type="scientific">Fusarium euwallaceae</name>
    <dbReference type="NCBI Taxonomy" id="1147111"/>
    <lineage>
        <taxon>Eukaryota</taxon>
        <taxon>Fungi</taxon>
        <taxon>Dikarya</taxon>
        <taxon>Ascomycota</taxon>
        <taxon>Pezizomycotina</taxon>
        <taxon>Sordariomycetes</taxon>
        <taxon>Hypocreomycetidae</taxon>
        <taxon>Hypocreales</taxon>
        <taxon>Nectriaceae</taxon>
        <taxon>Fusarium</taxon>
        <taxon>Fusarium solani species complex</taxon>
    </lineage>
</organism>
<reference evidence="2 3" key="1">
    <citation type="submission" date="2017-06" db="EMBL/GenBank/DDBJ databases">
        <title>Comparative genomic analysis of Ambrosia Fusariam Clade fungi.</title>
        <authorList>
            <person name="Stajich J.E."/>
            <person name="Carrillo J."/>
            <person name="Kijimoto T."/>
            <person name="Eskalen A."/>
            <person name="O'Donnell K."/>
            <person name="Kasson M."/>
        </authorList>
    </citation>
    <scope>NUCLEOTIDE SEQUENCE [LARGE SCALE GENOMIC DNA]</scope>
    <source>
        <strain evidence="2 3">UCR1854</strain>
    </source>
</reference>
<keyword evidence="1" id="KW-1133">Transmembrane helix</keyword>
<dbReference type="AlphaFoldDB" id="A0A430M5W4"/>
<gene>
    <name evidence="2" type="ORF">BHE90_002063</name>
</gene>